<evidence type="ECO:0000256" key="1">
    <source>
        <dbReference type="ARBA" id="ARBA00004141"/>
    </source>
</evidence>
<feature type="transmembrane region" description="Helical" evidence="8">
    <location>
        <begin position="100"/>
        <end position="124"/>
    </location>
</feature>
<dbReference type="OrthoDB" id="3900342at2759"/>
<sequence>MLQAQQRDQPYVIYPAQRFLKMSDEFKNQGTVEVTELPSLENNLITPTDGRIDPNSGLRRGLKTRHVTLMALGGIIGPGSVVTAGVLLHNGGPAALVLDYGIVGILAFSLMQSIGELNVLYPATNGFSNHMSRFVDKAFATMTSYNYLILWITCLASEYNSVCSTLQSWAPQIPMYGYFLIFWTYFTVFQFLGVATYGEAEFWLALFKIVMFIAFYFFVLVYMCGGIPNRPAFGFHNFNEPWGDNEPIKSIATVLTGVSTAYVGVELLSLNAAETKEPQKAIPIAIRQTVIRILFIFIGLSLSYGISVPYDSPEFVESTGALRAPMYIALKNAGWADGRHLVNSFIVIIAFSSVNSAIYIGTRTIVNMANEDMLPFSKFFARTNSKGVPYVAAIAFNLTGFIALMNLGTGASTAFTYLVNVSGVSTFFVWAAISFTQMRFRRGWIRSGRSVDDLPYKCWLYPYVPIFSVFFNIFFAFIQGWTYLKPFDYKNFVDCYIMFPVSFICFFVYKYWKNTTWVKYEDMDLDSGRRLDLEDIAKQAKQEHQLEEKTFKNKVKTMFSDWL</sequence>
<keyword evidence="4 8" id="KW-0812">Transmembrane</keyword>
<reference evidence="10" key="1">
    <citation type="submission" date="2023-04" db="EMBL/GenBank/DDBJ databases">
        <title>Ambrosiozyma monospora NBRC 1965.</title>
        <authorList>
            <person name="Ichikawa N."/>
            <person name="Sato H."/>
            <person name="Tonouchi N."/>
        </authorList>
    </citation>
    <scope>NUCLEOTIDE SEQUENCE</scope>
    <source>
        <strain evidence="10">NBRC 1965</strain>
    </source>
</reference>
<dbReference type="FunFam" id="1.20.1740.10:FF:000001">
    <property type="entry name" value="Amino acid permease"/>
    <property type="match status" value="1"/>
</dbReference>
<organism evidence="10 11">
    <name type="scientific">Ambrosiozyma monospora</name>
    <name type="common">Yeast</name>
    <name type="synonym">Endomycopsis monosporus</name>
    <dbReference type="NCBI Taxonomy" id="43982"/>
    <lineage>
        <taxon>Eukaryota</taxon>
        <taxon>Fungi</taxon>
        <taxon>Dikarya</taxon>
        <taxon>Ascomycota</taxon>
        <taxon>Saccharomycotina</taxon>
        <taxon>Pichiomycetes</taxon>
        <taxon>Pichiales</taxon>
        <taxon>Pichiaceae</taxon>
        <taxon>Ambrosiozyma</taxon>
    </lineage>
</organism>
<keyword evidence="6 8" id="KW-1133">Transmembrane helix</keyword>
<dbReference type="GO" id="GO:0015171">
    <property type="term" value="F:amino acid transmembrane transporter activity"/>
    <property type="evidence" value="ECO:0007669"/>
    <property type="project" value="TreeGrafter"/>
</dbReference>
<dbReference type="PIRSF" id="PIRSF006060">
    <property type="entry name" value="AA_transporter"/>
    <property type="match status" value="1"/>
</dbReference>
<accession>A0A9W6Z3T7</accession>
<dbReference type="PROSITE" id="PS00218">
    <property type="entry name" value="AMINO_ACID_PERMEASE_1"/>
    <property type="match status" value="1"/>
</dbReference>
<evidence type="ECO:0000256" key="3">
    <source>
        <dbReference type="ARBA" id="ARBA00022448"/>
    </source>
</evidence>
<evidence type="ECO:0000256" key="4">
    <source>
        <dbReference type="ARBA" id="ARBA00022692"/>
    </source>
</evidence>
<dbReference type="InterPro" id="IPR004841">
    <property type="entry name" value="AA-permease/SLC12A_dom"/>
</dbReference>
<dbReference type="AlphaFoldDB" id="A0A9W6Z3T7"/>
<name>A0A9W6Z3T7_AMBMO</name>
<evidence type="ECO:0000256" key="5">
    <source>
        <dbReference type="ARBA" id="ARBA00022970"/>
    </source>
</evidence>
<feature type="transmembrane region" description="Helical" evidence="8">
    <location>
        <begin position="387"/>
        <end position="408"/>
    </location>
</feature>
<dbReference type="PANTHER" id="PTHR43341:SF26">
    <property type="entry name" value="GENERAL AMINO ACID PERMEASE AGP3"/>
    <property type="match status" value="1"/>
</dbReference>
<proteinExistence type="inferred from homology"/>
<feature type="transmembrane region" description="Helical" evidence="8">
    <location>
        <begin position="345"/>
        <end position="366"/>
    </location>
</feature>
<feature type="transmembrane region" description="Helical" evidence="8">
    <location>
        <begin position="496"/>
        <end position="512"/>
    </location>
</feature>
<feature type="transmembrane region" description="Helical" evidence="8">
    <location>
        <begin position="209"/>
        <end position="228"/>
    </location>
</feature>
<evidence type="ECO:0000313" key="10">
    <source>
        <dbReference type="EMBL" id="GMG55644.1"/>
    </source>
</evidence>
<dbReference type="EMBL" id="BSXU01005985">
    <property type="protein sequence ID" value="GMG55644.1"/>
    <property type="molecule type" value="Genomic_DNA"/>
</dbReference>
<evidence type="ECO:0000259" key="9">
    <source>
        <dbReference type="Pfam" id="PF00324"/>
    </source>
</evidence>
<keyword evidence="5" id="KW-0029">Amino-acid transport</keyword>
<feature type="transmembrane region" description="Helical" evidence="8">
    <location>
        <begin position="176"/>
        <end position="197"/>
    </location>
</feature>
<gene>
    <name evidence="10" type="ORF">Amon01_000771700</name>
</gene>
<feature type="domain" description="Amino acid permease/ SLC12A" evidence="9">
    <location>
        <begin position="66"/>
        <end position="516"/>
    </location>
</feature>
<dbReference type="Proteomes" id="UP001165063">
    <property type="component" value="Unassembled WGS sequence"/>
</dbReference>
<comment type="caution">
    <text evidence="10">The sequence shown here is derived from an EMBL/GenBank/DDBJ whole genome shotgun (WGS) entry which is preliminary data.</text>
</comment>
<dbReference type="Pfam" id="PF00324">
    <property type="entry name" value="AA_permease"/>
    <property type="match status" value="1"/>
</dbReference>
<evidence type="ECO:0000256" key="2">
    <source>
        <dbReference type="ARBA" id="ARBA00006983"/>
    </source>
</evidence>
<dbReference type="InterPro" id="IPR050524">
    <property type="entry name" value="APC_YAT"/>
</dbReference>
<feature type="transmembrane region" description="Helical" evidence="8">
    <location>
        <begin position="414"/>
        <end position="438"/>
    </location>
</feature>
<dbReference type="Gene3D" id="1.20.1740.10">
    <property type="entry name" value="Amino acid/polyamine transporter I"/>
    <property type="match status" value="1"/>
</dbReference>
<evidence type="ECO:0000256" key="6">
    <source>
        <dbReference type="ARBA" id="ARBA00022989"/>
    </source>
</evidence>
<dbReference type="GO" id="GO:0016020">
    <property type="term" value="C:membrane"/>
    <property type="evidence" value="ECO:0007669"/>
    <property type="project" value="UniProtKB-SubCell"/>
</dbReference>
<keyword evidence="11" id="KW-1185">Reference proteome</keyword>
<keyword evidence="7 8" id="KW-0472">Membrane</keyword>
<comment type="similarity">
    <text evidence="2">Belongs to the amino acid-polyamine-organocation (APC) superfamily. YAT (TC 2.A.3.10) family.</text>
</comment>
<feature type="transmembrane region" description="Helical" evidence="8">
    <location>
        <begin position="289"/>
        <end position="306"/>
    </location>
</feature>
<keyword evidence="3" id="KW-0813">Transport</keyword>
<evidence type="ECO:0000313" key="11">
    <source>
        <dbReference type="Proteomes" id="UP001165063"/>
    </source>
</evidence>
<comment type="subcellular location">
    <subcellularLocation>
        <location evidence="1">Membrane</location>
        <topology evidence="1">Multi-pass membrane protein</topology>
    </subcellularLocation>
</comment>
<protein>
    <submittedName>
        <fullName evidence="10">Unnamed protein product</fullName>
    </submittedName>
</protein>
<evidence type="ECO:0000256" key="8">
    <source>
        <dbReference type="SAM" id="Phobius"/>
    </source>
</evidence>
<feature type="transmembrane region" description="Helical" evidence="8">
    <location>
        <begin position="248"/>
        <end position="268"/>
    </location>
</feature>
<feature type="transmembrane region" description="Helical" evidence="8">
    <location>
        <begin position="67"/>
        <end position="88"/>
    </location>
</feature>
<feature type="transmembrane region" description="Helical" evidence="8">
    <location>
        <begin position="145"/>
        <end position="170"/>
    </location>
</feature>
<dbReference type="InterPro" id="IPR004840">
    <property type="entry name" value="Amino_acid_permease_CS"/>
</dbReference>
<dbReference type="PANTHER" id="PTHR43341">
    <property type="entry name" value="AMINO ACID PERMEASE"/>
    <property type="match status" value="1"/>
</dbReference>
<feature type="transmembrane region" description="Helical" evidence="8">
    <location>
        <begin position="459"/>
        <end position="484"/>
    </location>
</feature>
<evidence type="ECO:0000256" key="7">
    <source>
        <dbReference type="ARBA" id="ARBA00023136"/>
    </source>
</evidence>